<protein>
    <recommendedName>
        <fullName evidence="4">Peptidase</fullName>
    </recommendedName>
</protein>
<sequence>MIDWLAFLLVLVASLVSTCVVVAAYSLGIRLLTVSGRTPIVTPAEFTDAITIVTPAEIRQAEKRAAKAARKSPLTESQKRAALVGAWACFGVSALAVLVGVYLIIGEHLFELFS</sequence>
<organism evidence="2 3">
    <name type="scientific">Agromyces salentinus</name>
    <dbReference type="NCBI Taxonomy" id="269421"/>
    <lineage>
        <taxon>Bacteria</taxon>
        <taxon>Bacillati</taxon>
        <taxon>Actinomycetota</taxon>
        <taxon>Actinomycetes</taxon>
        <taxon>Micrococcales</taxon>
        <taxon>Microbacteriaceae</taxon>
        <taxon>Agromyces</taxon>
    </lineage>
</organism>
<evidence type="ECO:0000313" key="3">
    <source>
        <dbReference type="Proteomes" id="UP001501746"/>
    </source>
</evidence>
<feature type="transmembrane region" description="Helical" evidence="1">
    <location>
        <begin position="6"/>
        <end position="27"/>
    </location>
</feature>
<proteinExistence type="predicted"/>
<dbReference type="Proteomes" id="UP001501746">
    <property type="component" value="Unassembled WGS sequence"/>
</dbReference>
<name>A0ABN2N0U9_9MICO</name>
<feature type="transmembrane region" description="Helical" evidence="1">
    <location>
        <begin position="81"/>
        <end position="105"/>
    </location>
</feature>
<keyword evidence="1" id="KW-1133">Transmembrane helix</keyword>
<evidence type="ECO:0000256" key="1">
    <source>
        <dbReference type="SAM" id="Phobius"/>
    </source>
</evidence>
<dbReference type="RefSeq" id="WP_157428193.1">
    <property type="nucleotide sequence ID" value="NZ_BAAANK010000011.1"/>
</dbReference>
<keyword evidence="3" id="KW-1185">Reference proteome</keyword>
<gene>
    <name evidence="2" type="ORF">GCM10009750_34010</name>
</gene>
<keyword evidence="1" id="KW-0812">Transmembrane</keyword>
<evidence type="ECO:0000313" key="2">
    <source>
        <dbReference type="EMBL" id="GAA1844871.1"/>
    </source>
</evidence>
<reference evidence="2 3" key="1">
    <citation type="journal article" date="2019" name="Int. J. Syst. Evol. Microbiol.">
        <title>The Global Catalogue of Microorganisms (GCM) 10K type strain sequencing project: providing services to taxonomists for standard genome sequencing and annotation.</title>
        <authorList>
            <consortium name="The Broad Institute Genomics Platform"/>
            <consortium name="The Broad Institute Genome Sequencing Center for Infectious Disease"/>
            <person name="Wu L."/>
            <person name="Ma J."/>
        </authorList>
    </citation>
    <scope>NUCLEOTIDE SEQUENCE [LARGE SCALE GENOMIC DNA]</scope>
    <source>
        <strain evidence="2 3">JCM 14323</strain>
    </source>
</reference>
<comment type="caution">
    <text evidence="2">The sequence shown here is derived from an EMBL/GenBank/DDBJ whole genome shotgun (WGS) entry which is preliminary data.</text>
</comment>
<keyword evidence="1" id="KW-0472">Membrane</keyword>
<evidence type="ECO:0008006" key="4">
    <source>
        <dbReference type="Google" id="ProtNLM"/>
    </source>
</evidence>
<accession>A0ABN2N0U9</accession>
<dbReference type="EMBL" id="BAAANK010000011">
    <property type="protein sequence ID" value="GAA1844871.1"/>
    <property type="molecule type" value="Genomic_DNA"/>
</dbReference>